<dbReference type="Proteomes" id="UP000483261">
    <property type="component" value="Unassembled WGS sequence"/>
</dbReference>
<protein>
    <submittedName>
        <fullName evidence="2">Winged helix-turn-helix transcriptional regulator</fullName>
    </submittedName>
</protein>
<dbReference type="RefSeq" id="WP_165114546.1">
    <property type="nucleotide sequence ID" value="NZ_JAALAA010000039.1"/>
</dbReference>
<comment type="caution">
    <text evidence="2">The sequence shown here is derived from an EMBL/GenBank/DDBJ whole genome shotgun (WGS) entry which is preliminary data.</text>
</comment>
<evidence type="ECO:0000313" key="2">
    <source>
        <dbReference type="EMBL" id="NGN96046.1"/>
    </source>
</evidence>
<dbReference type="InterPro" id="IPR000835">
    <property type="entry name" value="HTH_MarR-typ"/>
</dbReference>
<gene>
    <name evidence="2" type="ORF">G5C66_25325</name>
</gene>
<reference evidence="2 3" key="1">
    <citation type="submission" date="2020-02" db="EMBL/GenBank/DDBJ databases">
        <title>Whole-genome analyses of novel actinobacteria.</title>
        <authorList>
            <person name="Sahin N."/>
        </authorList>
    </citation>
    <scope>NUCLEOTIDE SEQUENCE [LARGE SCALE GENOMIC DNA]</scope>
    <source>
        <strain evidence="2 3">KC13</strain>
    </source>
</reference>
<dbReference type="SUPFAM" id="SSF46785">
    <property type="entry name" value="Winged helix' DNA-binding domain"/>
    <property type="match status" value="1"/>
</dbReference>
<dbReference type="GO" id="GO:0006950">
    <property type="term" value="P:response to stress"/>
    <property type="evidence" value="ECO:0007669"/>
    <property type="project" value="TreeGrafter"/>
</dbReference>
<dbReference type="Gene3D" id="1.10.10.10">
    <property type="entry name" value="Winged helix-like DNA-binding domain superfamily/Winged helix DNA-binding domain"/>
    <property type="match status" value="1"/>
</dbReference>
<dbReference type="EMBL" id="JAALAA010000039">
    <property type="protein sequence ID" value="NGN96046.1"/>
    <property type="molecule type" value="Genomic_DNA"/>
</dbReference>
<dbReference type="AlphaFoldDB" id="A0A6M1R7D5"/>
<dbReference type="InterPro" id="IPR036388">
    <property type="entry name" value="WH-like_DNA-bd_sf"/>
</dbReference>
<dbReference type="PROSITE" id="PS50995">
    <property type="entry name" value="HTH_MARR_2"/>
    <property type="match status" value="1"/>
</dbReference>
<dbReference type="SMART" id="SM00347">
    <property type="entry name" value="HTH_MARR"/>
    <property type="match status" value="1"/>
</dbReference>
<name>A0A6M1R7D5_9ACTN</name>
<sequence length="156" mass="16564">MSSAEQELLANAAITSFRLNGQFLAIAEQLAAPSGLTAARWQVLGAVLSSPATVSEIARTMGITRQSVQRIADLLVDQALAEYHPNPAHQRAKLLYATDAGRDAVAKIGPGHAAYARLLAEKLGAERLRDAVELMDVLSQTLDGLGLPNQAPGRNR</sequence>
<dbReference type="PANTHER" id="PTHR33164">
    <property type="entry name" value="TRANSCRIPTIONAL REGULATOR, MARR FAMILY"/>
    <property type="match status" value="1"/>
</dbReference>
<evidence type="ECO:0000259" key="1">
    <source>
        <dbReference type="PROSITE" id="PS50995"/>
    </source>
</evidence>
<organism evidence="2 3">
    <name type="scientific">Nocardioides turkmenicus</name>
    <dbReference type="NCBI Taxonomy" id="2711220"/>
    <lineage>
        <taxon>Bacteria</taxon>
        <taxon>Bacillati</taxon>
        <taxon>Actinomycetota</taxon>
        <taxon>Actinomycetes</taxon>
        <taxon>Propionibacteriales</taxon>
        <taxon>Nocardioidaceae</taxon>
        <taxon>Nocardioides</taxon>
    </lineage>
</organism>
<keyword evidence="3" id="KW-1185">Reference proteome</keyword>
<dbReference type="InterPro" id="IPR039422">
    <property type="entry name" value="MarR/SlyA-like"/>
</dbReference>
<dbReference type="PANTHER" id="PTHR33164:SF99">
    <property type="entry name" value="MARR FAMILY REGULATORY PROTEIN"/>
    <property type="match status" value="1"/>
</dbReference>
<accession>A0A6M1R7D5</accession>
<proteinExistence type="predicted"/>
<dbReference type="GO" id="GO:0003700">
    <property type="term" value="F:DNA-binding transcription factor activity"/>
    <property type="evidence" value="ECO:0007669"/>
    <property type="project" value="InterPro"/>
</dbReference>
<dbReference type="Pfam" id="PF12802">
    <property type="entry name" value="MarR_2"/>
    <property type="match status" value="1"/>
</dbReference>
<evidence type="ECO:0000313" key="3">
    <source>
        <dbReference type="Proteomes" id="UP000483261"/>
    </source>
</evidence>
<feature type="domain" description="HTH marR-type" evidence="1">
    <location>
        <begin position="5"/>
        <end position="143"/>
    </location>
</feature>
<dbReference type="InterPro" id="IPR036390">
    <property type="entry name" value="WH_DNA-bd_sf"/>
</dbReference>